<dbReference type="InterPro" id="IPR011629">
    <property type="entry name" value="CobW-like_C"/>
</dbReference>
<feature type="domain" description="CobW C-terminal" evidence="7">
    <location>
        <begin position="271"/>
        <end position="387"/>
    </location>
</feature>
<name>A0ABY6VTV5_9BURK</name>
<dbReference type="Proteomes" id="UP000405357">
    <property type="component" value="Unassembled WGS sequence"/>
</dbReference>
<keyword evidence="2" id="KW-0378">Hydrolase</keyword>
<evidence type="ECO:0000256" key="1">
    <source>
        <dbReference type="ARBA" id="ARBA00022741"/>
    </source>
</evidence>
<dbReference type="PANTHER" id="PTHR43603:SF1">
    <property type="entry name" value="ZINC-REGULATED GTPASE METALLOPROTEIN ACTIVATOR 1"/>
    <property type="match status" value="1"/>
</dbReference>
<dbReference type="RefSeq" id="WP_150550978.1">
    <property type="nucleotide sequence ID" value="NZ_CABPSG010000003.1"/>
</dbReference>
<organism evidence="8 9">
    <name type="scientific">Pandoraea soli</name>
    <dbReference type="NCBI Taxonomy" id="2508293"/>
    <lineage>
        <taxon>Bacteria</taxon>
        <taxon>Pseudomonadati</taxon>
        <taxon>Pseudomonadota</taxon>
        <taxon>Betaproteobacteria</taxon>
        <taxon>Burkholderiales</taxon>
        <taxon>Burkholderiaceae</taxon>
        <taxon>Pandoraea</taxon>
    </lineage>
</organism>
<dbReference type="EMBL" id="CABPSG010000003">
    <property type="protein sequence ID" value="VVD87966.1"/>
    <property type="molecule type" value="Genomic_DNA"/>
</dbReference>
<sequence>MTIPLGASGDADRRLPVTVLSGFLGAGKTTLLNHVLRNREGLRVAVLVNDMSEVNIDASFVERGADKAGAALSRTQERLVEMSNGCICCTLREDLLIAVRDLAREGRFDYLLIESTGIAEPMPVAATFEFRDDAGQSLADIARLDTMVTVVDALHVLADFHSIDTLAQRGEVAGEEDERRLAELLTEQIEFADVVVVSKGDRVDAARLDAVKALIAGLNPSARIVLGEHGQVPLADVLGTGLFDPERAERMAGWAQALEGDAASESDTYGVTSFVLRRREPLHPARFASFMAMPFDGLIRAKGYVWSASRPAWALAYSRAGNTATLEPMGHWWAAVDQDVWPPEGDPQRAAIEANWEATWGDRLNEVVFIGRGMDRDAIEKAFDACCLSTVERSLGDAAWRDDAQVLPLLADDGGA</sequence>
<accession>A0ABY6VTV5</accession>
<dbReference type="PANTHER" id="PTHR43603">
    <property type="entry name" value="COBW DOMAIN-CONTAINING PROTEIN DDB_G0274527"/>
    <property type="match status" value="1"/>
</dbReference>
<proteinExistence type="inferred from homology"/>
<comment type="caution">
    <text evidence="8">The sequence shown here is derived from an EMBL/GenBank/DDBJ whole genome shotgun (WGS) entry which is preliminary data.</text>
</comment>
<comment type="function">
    <text evidence="5">Zinc chaperone that directly transfers zinc cofactor to target proteins, thereby activating them. Zinc is transferred from the CXCC motif in the GTPase domain to the zinc binding site in target proteins in a process requiring GTP hydrolysis.</text>
</comment>
<evidence type="ECO:0000256" key="4">
    <source>
        <dbReference type="ARBA" id="ARBA00034320"/>
    </source>
</evidence>
<evidence type="ECO:0000313" key="9">
    <source>
        <dbReference type="Proteomes" id="UP000405357"/>
    </source>
</evidence>
<comment type="catalytic activity">
    <reaction evidence="6">
        <text>GTP + H2O = GDP + phosphate + H(+)</text>
        <dbReference type="Rhea" id="RHEA:19669"/>
        <dbReference type="ChEBI" id="CHEBI:15377"/>
        <dbReference type="ChEBI" id="CHEBI:15378"/>
        <dbReference type="ChEBI" id="CHEBI:37565"/>
        <dbReference type="ChEBI" id="CHEBI:43474"/>
        <dbReference type="ChEBI" id="CHEBI:58189"/>
    </reaction>
    <physiologicalReaction direction="left-to-right" evidence="6">
        <dbReference type="Rhea" id="RHEA:19670"/>
    </physiologicalReaction>
</comment>
<dbReference type="CDD" id="cd03112">
    <property type="entry name" value="CobW-like"/>
    <property type="match status" value="1"/>
</dbReference>
<dbReference type="InterPro" id="IPR027417">
    <property type="entry name" value="P-loop_NTPase"/>
</dbReference>
<evidence type="ECO:0000256" key="2">
    <source>
        <dbReference type="ARBA" id="ARBA00022801"/>
    </source>
</evidence>
<dbReference type="InterPro" id="IPR003495">
    <property type="entry name" value="CobW/HypB/UreG_nucleotide-bd"/>
</dbReference>
<dbReference type="InterPro" id="IPR051927">
    <property type="entry name" value="Zn_Chap_cDPG_Synth"/>
</dbReference>
<comment type="similarity">
    <text evidence="4">Belongs to the SIMIBI class G3E GTPase family. ZNG1 subfamily.</text>
</comment>
<evidence type="ECO:0000313" key="8">
    <source>
        <dbReference type="EMBL" id="VVD87966.1"/>
    </source>
</evidence>
<gene>
    <name evidence="8" type="primary">yciC_1</name>
    <name evidence="8" type="ORF">PSO31014_01455</name>
</gene>
<dbReference type="Gene3D" id="3.40.50.300">
    <property type="entry name" value="P-loop containing nucleotide triphosphate hydrolases"/>
    <property type="match status" value="1"/>
</dbReference>
<protein>
    <submittedName>
        <fullName evidence="8">Metal chaperone YciC</fullName>
    </submittedName>
</protein>
<reference evidence="8 9" key="1">
    <citation type="submission" date="2019-08" db="EMBL/GenBank/DDBJ databases">
        <authorList>
            <person name="Peeters C."/>
        </authorList>
    </citation>
    <scope>NUCLEOTIDE SEQUENCE [LARGE SCALE GENOMIC DNA]</scope>
    <source>
        <strain evidence="8 9">LMG 31014</strain>
    </source>
</reference>
<evidence type="ECO:0000256" key="3">
    <source>
        <dbReference type="ARBA" id="ARBA00023186"/>
    </source>
</evidence>
<evidence type="ECO:0000256" key="5">
    <source>
        <dbReference type="ARBA" id="ARBA00045658"/>
    </source>
</evidence>
<keyword evidence="9" id="KW-1185">Reference proteome</keyword>
<evidence type="ECO:0000256" key="6">
    <source>
        <dbReference type="ARBA" id="ARBA00049117"/>
    </source>
</evidence>
<dbReference type="Gene3D" id="3.30.1220.10">
    <property type="entry name" value="CobW-like, C-terminal domain"/>
    <property type="match status" value="1"/>
</dbReference>
<keyword evidence="1" id="KW-0547">Nucleotide-binding</keyword>
<keyword evidence="3" id="KW-0143">Chaperone</keyword>
<dbReference type="Pfam" id="PF02492">
    <property type="entry name" value="cobW"/>
    <property type="match status" value="1"/>
</dbReference>
<dbReference type="SMART" id="SM00833">
    <property type="entry name" value="CobW_C"/>
    <property type="match status" value="1"/>
</dbReference>
<dbReference type="Pfam" id="PF07683">
    <property type="entry name" value="CobW_C"/>
    <property type="match status" value="1"/>
</dbReference>
<evidence type="ECO:0000259" key="7">
    <source>
        <dbReference type="SMART" id="SM00833"/>
    </source>
</evidence>
<dbReference type="SUPFAM" id="SSF52540">
    <property type="entry name" value="P-loop containing nucleoside triphosphate hydrolases"/>
    <property type="match status" value="1"/>
</dbReference>
<dbReference type="InterPro" id="IPR036627">
    <property type="entry name" value="CobW-likC_sf"/>
</dbReference>